<protein>
    <submittedName>
        <fullName evidence="2">Uncharacterized protein</fullName>
    </submittedName>
</protein>
<feature type="region of interest" description="Disordered" evidence="1">
    <location>
        <begin position="119"/>
        <end position="180"/>
    </location>
</feature>
<dbReference type="AlphaFoldDB" id="A0A081AL69"/>
<gene>
    <name evidence="2" type="ORF">F444_05702</name>
</gene>
<evidence type="ECO:0000313" key="2">
    <source>
        <dbReference type="EMBL" id="ETO79630.1"/>
    </source>
</evidence>
<evidence type="ECO:0000256" key="1">
    <source>
        <dbReference type="SAM" id="MobiDB-lite"/>
    </source>
</evidence>
<feature type="compositionally biased region" description="Polar residues" evidence="1">
    <location>
        <begin position="119"/>
        <end position="128"/>
    </location>
</feature>
<name>A0A081AL69_PHYNI</name>
<dbReference type="Proteomes" id="UP000028582">
    <property type="component" value="Unassembled WGS sequence"/>
</dbReference>
<evidence type="ECO:0000313" key="3">
    <source>
        <dbReference type="Proteomes" id="UP000028582"/>
    </source>
</evidence>
<organism evidence="2 3">
    <name type="scientific">Phytophthora nicotianae P1976</name>
    <dbReference type="NCBI Taxonomy" id="1317066"/>
    <lineage>
        <taxon>Eukaryota</taxon>
        <taxon>Sar</taxon>
        <taxon>Stramenopiles</taxon>
        <taxon>Oomycota</taxon>
        <taxon>Peronosporomycetes</taxon>
        <taxon>Peronosporales</taxon>
        <taxon>Peronosporaceae</taxon>
        <taxon>Phytophthora</taxon>
    </lineage>
</organism>
<sequence>MLSMTSHFQFCKLRATMAPTLSQPLGYYERRENPSILTTGQDDFDFADEWNEQDKHSTSRWRNSNQNKTSSQSTSRWSSCLSSLSSSVVGASTALTKQINVGESTRRAISQLRKSMIEVSSSTESTLKASMPVRHRFSEADIGRFEDQPDSEKAGDEDMDEKASGKDKRLHSTKSRSQSR</sequence>
<feature type="compositionally biased region" description="Basic and acidic residues" evidence="1">
    <location>
        <begin position="136"/>
        <end position="167"/>
    </location>
</feature>
<feature type="compositionally biased region" description="Basic residues" evidence="1">
    <location>
        <begin position="168"/>
        <end position="180"/>
    </location>
</feature>
<feature type="region of interest" description="Disordered" evidence="1">
    <location>
        <begin position="55"/>
        <end position="76"/>
    </location>
</feature>
<accession>A0A081AL69</accession>
<dbReference type="EMBL" id="ANJA01001078">
    <property type="protein sequence ID" value="ETO79630.1"/>
    <property type="molecule type" value="Genomic_DNA"/>
</dbReference>
<proteinExistence type="predicted"/>
<reference evidence="2 3" key="1">
    <citation type="submission" date="2013-11" db="EMBL/GenBank/DDBJ databases">
        <title>The Genome Sequence of Phytophthora parasitica P1976.</title>
        <authorList>
            <consortium name="The Broad Institute Genomics Platform"/>
            <person name="Russ C."/>
            <person name="Tyler B."/>
            <person name="Panabieres F."/>
            <person name="Shan W."/>
            <person name="Tripathy S."/>
            <person name="Grunwald N."/>
            <person name="Machado M."/>
            <person name="Johnson C.S."/>
            <person name="Walker B."/>
            <person name="Young S."/>
            <person name="Zeng Q."/>
            <person name="Gargeya S."/>
            <person name="Fitzgerald M."/>
            <person name="Haas B."/>
            <person name="Abouelleil A."/>
            <person name="Allen A.W."/>
            <person name="Alvarado L."/>
            <person name="Arachchi H.M."/>
            <person name="Berlin A.M."/>
            <person name="Chapman S.B."/>
            <person name="Gainer-Dewar J."/>
            <person name="Goldberg J."/>
            <person name="Griggs A."/>
            <person name="Gujja S."/>
            <person name="Hansen M."/>
            <person name="Howarth C."/>
            <person name="Imamovic A."/>
            <person name="Ireland A."/>
            <person name="Larimer J."/>
            <person name="McCowan C."/>
            <person name="Murphy C."/>
            <person name="Pearson M."/>
            <person name="Poon T.W."/>
            <person name="Priest M."/>
            <person name="Roberts A."/>
            <person name="Saif S."/>
            <person name="Shea T."/>
            <person name="Sisk P."/>
            <person name="Sykes S."/>
            <person name="Wortman J."/>
            <person name="Nusbaum C."/>
            <person name="Birren B."/>
        </authorList>
    </citation>
    <scope>NUCLEOTIDE SEQUENCE [LARGE SCALE GENOMIC DNA]</scope>
    <source>
        <strain evidence="2 3">P1976</strain>
    </source>
</reference>
<dbReference type="OrthoDB" id="112817at2759"/>
<comment type="caution">
    <text evidence="2">The sequence shown here is derived from an EMBL/GenBank/DDBJ whole genome shotgun (WGS) entry which is preliminary data.</text>
</comment>
<feature type="compositionally biased region" description="Low complexity" evidence="1">
    <location>
        <begin position="63"/>
        <end position="76"/>
    </location>
</feature>